<accession>A0A5C6BP53</accession>
<dbReference type="GO" id="GO:0004143">
    <property type="term" value="F:ATP-dependent diacylglycerol kinase activity"/>
    <property type="evidence" value="ECO:0007669"/>
    <property type="project" value="UniProtKB-EC"/>
</dbReference>
<keyword evidence="7" id="KW-1185">Reference proteome</keyword>
<sequence>MPQTRKTAAEWVAIQANPKAGSGAQREQVGLLVDSLREQGLRPLLFKNRDRLSRVLTNPKLKSRLRCIVAAGGDGTVGDVLHRYPGCPISILPLGTENLLARYLGIPRCGRSVGEIIAAGHVRIVDLASVGERRFSLMASIGFDADVVHRLDAIRTGHVRRASYLKPIWDSLRSYQYPDLRIRLDDDPQTYTAKLVMVVNINAYALGIQPAQSARDDDGKLEVLFFERGSTFQMLRYFYKVMRGTHESLADIRTVRATRIHVESDVAVPVQIDGDPAGMTPVDIRVLPAAAQFMAPSEHDESHD</sequence>
<keyword evidence="1 6" id="KW-0808">Transferase</keyword>
<dbReference type="InterPro" id="IPR016064">
    <property type="entry name" value="NAD/diacylglycerol_kinase_sf"/>
</dbReference>
<evidence type="ECO:0000313" key="7">
    <source>
        <dbReference type="Proteomes" id="UP000320735"/>
    </source>
</evidence>
<dbReference type="Gene3D" id="2.60.200.40">
    <property type="match status" value="1"/>
</dbReference>
<evidence type="ECO:0000256" key="3">
    <source>
        <dbReference type="ARBA" id="ARBA00022777"/>
    </source>
</evidence>
<gene>
    <name evidence="6" type="primary">dagK_1</name>
    <name evidence="6" type="ORF">CA54_16140</name>
</gene>
<keyword evidence="3 6" id="KW-0418">Kinase</keyword>
<dbReference type="InterPro" id="IPR045540">
    <property type="entry name" value="YegS/DAGK_C"/>
</dbReference>
<dbReference type="InterPro" id="IPR017438">
    <property type="entry name" value="ATP-NAD_kinase_N"/>
</dbReference>
<dbReference type="OrthoDB" id="9815110at2"/>
<dbReference type="GO" id="GO:0005886">
    <property type="term" value="C:plasma membrane"/>
    <property type="evidence" value="ECO:0007669"/>
    <property type="project" value="TreeGrafter"/>
</dbReference>
<feature type="domain" description="DAGKc" evidence="5">
    <location>
        <begin position="68"/>
        <end position="134"/>
    </location>
</feature>
<dbReference type="Pfam" id="PF19279">
    <property type="entry name" value="YegS_C"/>
    <property type="match status" value="1"/>
</dbReference>
<evidence type="ECO:0000256" key="4">
    <source>
        <dbReference type="ARBA" id="ARBA00022840"/>
    </source>
</evidence>
<dbReference type="AlphaFoldDB" id="A0A5C6BP53"/>
<dbReference type="InterPro" id="IPR001206">
    <property type="entry name" value="Diacylglycerol_kinase_cat_dom"/>
</dbReference>
<organism evidence="6 7">
    <name type="scientific">Symmachiella macrocystis</name>
    <dbReference type="NCBI Taxonomy" id="2527985"/>
    <lineage>
        <taxon>Bacteria</taxon>
        <taxon>Pseudomonadati</taxon>
        <taxon>Planctomycetota</taxon>
        <taxon>Planctomycetia</taxon>
        <taxon>Planctomycetales</taxon>
        <taxon>Planctomycetaceae</taxon>
        <taxon>Symmachiella</taxon>
    </lineage>
</organism>
<dbReference type="GO" id="GO:0005524">
    <property type="term" value="F:ATP binding"/>
    <property type="evidence" value="ECO:0007669"/>
    <property type="project" value="UniProtKB-KW"/>
</dbReference>
<dbReference type="PROSITE" id="PS50146">
    <property type="entry name" value="DAGK"/>
    <property type="match status" value="1"/>
</dbReference>
<reference evidence="6 7" key="1">
    <citation type="submission" date="2019-02" db="EMBL/GenBank/DDBJ databases">
        <title>Deep-cultivation of Planctomycetes and their phenomic and genomic characterization uncovers novel biology.</title>
        <authorList>
            <person name="Wiegand S."/>
            <person name="Jogler M."/>
            <person name="Boedeker C."/>
            <person name="Pinto D."/>
            <person name="Vollmers J."/>
            <person name="Rivas-Marin E."/>
            <person name="Kohn T."/>
            <person name="Peeters S.H."/>
            <person name="Heuer A."/>
            <person name="Rast P."/>
            <person name="Oberbeckmann S."/>
            <person name="Bunk B."/>
            <person name="Jeske O."/>
            <person name="Meyerdierks A."/>
            <person name="Storesund J.E."/>
            <person name="Kallscheuer N."/>
            <person name="Luecker S."/>
            <person name="Lage O.M."/>
            <person name="Pohl T."/>
            <person name="Merkel B.J."/>
            <person name="Hornburger P."/>
            <person name="Mueller R.-W."/>
            <person name="Bruemmer F."/>
            <person name="Labrenz M."/>
            <person name="Spormann A.M."/>
            <person name="Op Den Camp H."/>
            <person name="Overmann J."/>
            <person name="Amann R."/>
            <person name="Jetten M.S.M."/>
            <person name="Mascher T."/>
            <person name="Medema M.H."/>
            <person name="Devos D.P."/>
            <person name="Kaster A.-K."/>
            <person name="Ovreas L."/>
            <person name="Rohde M."/>
            <person name="Galperin M.Y."/>
            <person name="Jogler C."/>
        </authorList>
    </citation>
    <scope>NUCLEOTIDE SEQUENCE [LARGE SCALE GENOMIC DNA]</scope>
    <source>
        <strain evidence="6 7">CA54</strain>
    </source>
</reference>
<keyword evidence="4" id="KW-0067">ATP-binding</keyword>
<comment type="caution">
    <text evidence="6">The sequence shown here is derived from an EMBL/GenBank/DDBJ whole genome shotgun (WGS) entry which is preliminary data.</text>
</comment>
<evidence type="ECO:0000256" key="2">
    <source>
        <dbReference type="ARBA" id="ARBA00022741"/>
    </source>
</evidence>
<dbReference type="Proteomes" id="UP000320735">
    <property type="component" value="Unassembled WGS sequence"/>
</dbReference>
<dbReference type="EC" id="2.7.1.107" evidence="6"/>
<dbReference type="Gene3D" id="3.40.50.10330">
    <property type="entry name" value="Probable inorganic polyphosphate/atp-NAD kinase, domain 1"/>
    <property type="match status" value="1"/>
</dbReference>
<evidence type="ECO:0000313" key="6">
    <source>
        <dbReference type="EMBL" id="TWU12789.1"/>
    </source>
</evidence>
<dbReference type="PANTHER" id="PTHR12358:SF106">
    <property type="entry name" value="LIPID KINASE YEGS"/>
    <property type="match status" value="1"/>
</dbReference>
<dbReference type="InterPro" id="IPR050187">
    <property type="entry name" value="Lipid_Phosphate_FormReg"/>
</dbReference>
<dbReference type="EMBL" id="SJPP01000001">
    <property type="protein sequence ID" value="TWU12789.1"/>
    <property type="molecule type" value="Genomic_DNA"/>
</dbReference>
<dbReference type="PANTHER" id="PTHR12358">
    <property type="entry name" value="SPHINGOSINE KINASE"/>
    <property type="match status" value="1"/>
</dbReference>
<dbReference type="RefSeq" id="WP_146370214.1">
    <property type="nucleotide sequence ID" value="NZ_SJPP01000001.1"/>
</dbReference>
<protein>
    <submittedName>
        <fullName evidence="6">Diacylglycerol kinase</fullName>
        <ecNumber evidence="6">2.7.1.107</ecNumber>
    </submittedName>
</protein>
<keyword evidence="2" id="KW-0547">Nucleotide-binding</keyword>
<name>A0A5C6BP53_9PLAN</name>
<dbReference type="Pfam" id="PF00781">
    <property type="entry name" value="DAGK_cat"/>
    <property type="match status" value="1"/>
</dbReference>
<evidence type="ECO:0000259" key="5">
    <source>
        <dbReference type="PROSITE" id="PS50146"/>
    </source>
</evidence>
<proteinExistence type="predicted"/>
<dbReference type="SUPFAM" id="SSF111331">
    <property type="entry name" value="NAD kinase/diacylglycerol kinase-like"/>
    <property type="match status" value="1"/>
</dbReference>
<evidence type="ECO:0000256" key="1">
    <source>
        <dbReference type="ARBA" id="ARBA00022679"/>
    </source>
</evidence>